<proteinExistence type="predicted"/>
<evidence type="ECO:0000313" key="1">
    <source>
        <dbReference type="EMBL" id="MCL7343744.1"/>
    </source>
</evidence>
<accession>A0AAE3K1Y5</accession>
<reference evidence="1" key="1">
    <citation type="submission" date="2022-05" db="EMBL/GenBank/DDBJ databases">
        <title>Metagenome Sequencing of an Archaeal-Dominated Microbial Community from a Hot Spring at the Los Azufres Geothermal Field, Mexico.</title>
        <authorList>
            <person name="Marin-Paredes R."/>
            <person name="Martinez-Romero E."/>
            <person name="Servin-Garciduenas L.E."/>
        </authorList>
    </citation>
    <scope>NUCLEOTIDE SEQUENCE</scope>
    <source>
        <strain evidence="1">AZ1-454</strain>
    </source>
</reference>
<protein>
    <recommendedName>
        <fullName evidence="2">NurA domain-containing protein</fullName>
    </recommendedName>
</protein>
<name>A0AAE3K1Y5_9CREN</name>
<dbReference type="AlphaFoldDB" id="A0AAE3K1Y5"/>
<comment type="caution">
    <text evidence="1">The sequence shown here is derived from an EMBL/GenBank/DDBJ whole genome shotgun (WGS) entry which is preliminary data.</text>
</comment>
<evidence type="ECO:0008006" key="2">
    <source>
        <dbReference type="Google" id="ProtNLM"/>
    </source>
</evidence>
<sequence length="399" mass="45567">MCSLVDDDGNERDILTITLEDNGIHVHKNLGTDDHYIVPPVPQVETLIREVIEEIAEELNVKAVVFTYGDEEEENTEDLVLSDEWYNIERLALAASKHTALSAEVDAKVVIGVVRFSNFIYSATVLRKEDTFPLLQVYMDSSSDVPLIRIYNELGQLIEERHEKVEDFEEYVKSLVTSNEIAVVYREEIESFPSPKEVVTENGSTFYVGVIFKYFLGFLPSSSIDDVKTKKIYVKNKSELAKLLRAVLYLDKLSSNGGVEVLVPSYAVPLNEIPKEIERLKQRAVKLLKRYKVNAVNFYGVKEPLLKELFNYKPKFENGEVYLGIRVIPVAFVIMAQDKGEFEEYVERILNGPTSDGYEILDEAIKKYVSSYFVGYLMDIEETLIIYSDIINEMNKDGK</sequence>
<dbReference type="EMBL" id="JZWS02000002">
    <property type="protein sequence ID" value="MCL7343744.1"/>
    <property type="molecule type" value="Genomic_DNA"/>
</dbReference>
<organism evidence="1">
    <name type="scientific">Candidatus Aramenus sulfurataquae</name>
    <dbReference type="NCBI Taxonomy" id="1326980"/>
    <lineage>
        <taxon>Archaea</taxon>
        <taxon>Thermoproteota</taxon>
        <taxon>Thermoprotei</taxon>
        <taxon>Sulfolobales</taxon>
        <taxon>Sulfolobaceae</taxon>
        <taxon>Candidatus Aramenus</taxon>
    </lineage>
</organism>
<gene>
    <name evidence="1" type="ORF">TQ35_004125</name>
</gene>